<protein>
    <submittedName>
        <fullName evidence="2">Uncharacterized protein</fullName>
    </submittedName>
</protein>
<gene>
    <name evidence="2" type="ORF">ELS19_20055</name>
</gene>
<evidence type="ECO:0000313" key="2">
    <source>
        <dbReference type="EMBL" id="RYJ07726.1"/>
    </source>
</evidence>
<organism evidence="2 3">
    <name type="scientific">Halogeometricum borinquense</name>
    <dbReference type="NCBI Taxonomy" id="60847"/>
    <lineage>
        <taxon>Archaea</taxon>
        <taxon>Methanobacteriati</taxon>
        <taxon>Methanobacteriota</taxon>
        <taxon>Stenosarchaea group</taxon>
        <taxon>Halobacteria</taxon>
        <taxon>Halobacteriales</taxon>
        <taxon>Haloferacaceae</taxon>
        <taxon>Halogeometricum</taxon>
    </lineage>
</organism>
<dbReference type="Proteomes" id="UP000294028">
    <property type="component" value="Unassembled WGS sequence"/>
</dbReference>
<keyword evidence="1" id="KW-1133">Transmembrane helix</keyword>
<comment type="caution">
    <text evidence="2">The sequence shown here is derived from an EMBL/GenBank/DDBJ whole genome shotgun (WGS) entry which is preliminary data.</text>
</comment>
<dbReference type="AlphaFoldDB" id="A0A482SZ71"/>
<proteinExistence type="predicted"/>
<keyword evidence="1" id="KW-0472">Membrane</keyword>
<keyword evidence="1" id="KW-0812">Transmembrane</keyword>
<feature type="transmembrane region" description="Helical" evidence="1">
    <location>
        <begin position="44"/>
        <end position="61"/>
    </location>
</feature>
<evidence type="ECO:0000313" key="3">
    <source>
        <dbReference type="Proteomes" id="UP000294028"/>
    </source>
</evidence>
<sequence length="66" mass="7140">MSQIMKSARAFGIYLISLFTALLVSILVGTAIGGSIEPRTPSRAVVVVVFFTTLIGLMVSMKKYLM</sequence>
<evidence type="ECO:0000256" key="1">
    <source>
        <dbReference type="SAM" id="Phobius"/>
    </source>
</evidence>
<reference evidence="2 3" key="1">
    <citation type="submission" date="2018-12" db="EMBL/GenBank/DDBJ databases">
        <title>Genome analysis provides insights into bioremediation potentialities of Halogeometricum borinquense strain N11.</title>
        <authorList>
            <person name="Najjari A."/>
            <person name="Youssef N."/>
            <person name="Fhoula I."/>
            <person name="Ben Dhia O."/>
            <person name="Mahjoubi M."/>
            <person name="Ouzari H.I."/>
            <person name="Cherif A."/>
        </authorList>
    </citation>
    <scope>NUCLEOTIDE SEQUENCE [LARGE SCALE GENOMIC DNA]</scope>
    <source>
        <strain evidence="2 3">N11</strain>
    </source>
</reference>
<accession>A0A482SZ71</accession>
<dbReference type="RefSeq" id="WP_129786870.1">
    <property type="nucleotide sequence ID" value="NZ_RZHH01000012.1"/>
</dbReference>
<feature type="transmembrane region" description="Helical" evidence="1">
    <location>
        <begin position="12"/>
        <end position="32"/>
    </location>
</feature>
<dbReference type="EMBL" id="RZHH01000012">
    <property type="protein sequence ID" value="RYJ07726.1"/>
    <property type="molecule type" value="Genomic_DNA"/>
</dbReference>
<name>A0A482SZ71_9EURY</name>